<evidence type="ECO:0000256" key="13">
    <source>
        <dbReference type="SAM" id="MobiDB-lite"/>
    </source>
</evidence>
<dbReference type="EMBL" id="JABFUD020000014">
    <property type="protein sequence ID" value="KAI5070042.1"/>
    <property type="molecule type" value="Genomic_DNA"/>
</dbReference>
<feature type="coiled-coil region" evidence="12">
    <location>
        <begin position="125"/>
        <end position="236"/>
    </location>
</feature>
<feature type="domain" description="Dynein regulatory complex protein 1/2 N-terminal" evidence="14">
    <location>
        <begin position="31"/>
        <end position="126"/>
    </location>
</feature>
<dbReference type="OrthoDB" id="1922540at2759"/>
<feature type="compositionally biased region" description="Basic and acidic residues" evidence="13">
    <location>
        <begin position="12"/>
        <end position="23"/>
    </location>
</feature>
<keyword evidence="2" id="KW-0963">Cytoplasm</keyword>
<evidence type="ECO:0000256" key="12">
    <source>
        <dbReference type="SAM" id="Coils"/>
    </source>
</evidence>
<evidence type="ECO:0000256" key="3">
    <source>
        <dbReference type="ARBA" id="ARBA00022846"/>
    </source>
</evidence>
<reference evidence="15" key="1">
    <citation type="submission" date="2021-01" db="EMBL/GenBank/DDBJ databases">
        <title>Adiantum capillus-veneris genome.</title>
        <authorList>
            <person name="Fang Y."/>
            <person name="Liao Q."/>
        </authorList>
    </citation>
    <scope>NUCLEOTIDE SEQUENCE</scope>
    <source>
        <strain evidence="15">H3</strain>
        <tissue evidence="15">Leaf</tissue>
    </source>
</reference>
<evidence type="ECO:0000256" key="8">
    <source>
        <dbReference type="ARBA" id="ARBA00037841"/>
    </source>
</evidence>
<dbReference type="GO" id="GO:0003352">
    <property type="term" value="P:regulation of cilium movement"/>
    <property type="evidence" value="ECO:0007669"/>
    <property type="project" value="TreeGrafter"/>
</dbReference>
<evidence type="ECO:0000256" key="6">
    <source>
        <dbReference type="ARBA" id="ARBA00023212"/>
    </source>
</evidence>
<dbReference type="GO" id="GO:0005858">
    <property type="term" value="C:axonemal dynein complex"/>
    <property type="evidence" value="ECO:0007669"/>
    <property type="project" value="InterPro"/>
</dbReference>
<sequence>MAPKKGKKAKKDAKELSPEEKKAKAEALAIKAEEARKKKIAAVKARVQHLKDVEEKYSNENMQKIHDKWRKIMRTAKTKELHKDIEIFSECYDCEVKRKDGSIAILMRHLLEAEQQRDLAFSKHLEILNQLMSLHNTRMKDMETEFQDNAQKFEQSFKQESEHIRTAHERQKKELHDMIHAMENECKEAENELRQEFEASREEIKNKNTEEYNVLKISLERSIEDLECKIEETHQAYLESTDSKTQAFKRMMEKDKVTARLIEQRMRKLLHLHESIAYRRAKIATDSREWESRNKALREQKDGMNKHYQGLKRKISKLRSQAHQDLKAVSNLSDDVQADLQKKLDMAGTILKLGQLNSKLELEQERVFPFDPLHLSSLHPSVMNMRSFKLNCATNQARGHAQECCRVVDTASDTCSSDSYHAPIVTDELGKEVEEFDYLSKFHCKYNKVLLDKMALEKQKKELAVQVDKLKFSLKGYVEGFAACNDETMKKLKLYMNEANDHLKATTMPSNIDCLMRAMRQTTVITS</sequence>
<comment type="caution">
    <text evidence="15">The sequence shown here is derived from an EMBL/GenBank/DDBJ whole genome shotgun (WGS) entry which is preliminary data.</text>
</comment>
<evidence type="ECO:0000256" key="9">
    <source>
        <dbReference type="ARBA" id="ARBA00038424"/>
    </source>
</evidence>
<keyword evidence="7" id="KW-0966">Cell projection</keyword>
<evidence type="ECO:0000313" key="15">
    <source>
        <dbReference type="EMBL" id="KAI5070042.1"/>
    </source>
</evidence>
<keyword evidence="4 12" id="KW-0175">Coiled coil</keyword>
<evidence type="ECO:0000256" key="5">
    <source>
        <dbReference type="ARBA" id="ARBA00023069"/>
    </source>
</evidence>
<evidence type="ECO:0000256" key="7">
    <source>
        <dbReference type="ARBA" id="ARBA00023273"/>
    </source>
</evidence>
<dbReference type="InterPro" id="IPR039505">
    <property type="entry name" value="DRC1/2_N"/>
</dbReference>
<dbReference type="Proteomes" id="UP000886520">
    <property type="component" value="Chromosome 14"/>
</dbReference>
<proteinExistence type="inferred from homology"/>
<evidence type="ECO:0000256" key="4">
    <source>
        <dbReference type="ARBA" id="ARBA00023054"/>
    </source>
</evidence>
<dbReference type="InterPro" id="IPR039750">
    <property type="entry name" value="DRC1/DRC2"/>
</dbReference>
<protein>
    <recommendedName>
        <fullName evidence="10">Dynein regulatory complex subunit 2</fullName>
    </recommendedName>
</protein>
<dbReference type="GO" id="GO:0070286">
    <property type="term" value="P:axonemal dynein complex assembly"/>
    <property type="evidence" value="ECO:0007669"/>
    <property type="project" value="InterPro"/>
</dbReference>
<dbReference type="GO" id="GO:0060285">
    <property type="term" value="P:cilium-dependent cell motility"/>
    <property type="evidence" value="ECO:0007669"/>
    <property type="project" value="TreeGrafter"/>
</dbReference>
<dbReference type="PANTHER" id="PTHR21625:SF0">
    <property type="entry name" value="DYNEIN REGULATORY COMPLEX SUBUNIT 2"/>
    <property type="match status" value="1"/>
</dbReference>
<comment type="similarity">
    <text evidence="9">Belongs to the DRC2 family.</text>
</comment>
<feature type="compositionally biased region" description="Basic residues" evidence="13">
    <location>
        <begin position="1"/>
        <end position="11"/>
    </location>
</feature>
<keyword evidence="6" id="KW-0206">Cytoskeleton</keyword>
<feature type="region of interest" description="Disordered" evidence="13">
    <location>
        <begin position="1"/>
        <end position="23"/>
    </location>
</feature>
<comment type="function">
    <text evidence="11">Component of the nexin-dynein regulatory complex (N-DRC), a key regulator of ciliary/flagellar motility which maintains the alignment and integrity of the distal axoneme and regulates microtubule sliding in motile axonemes. Plays a critical role in the assembly of N-DRC and also stabilizes the assembly of multiple inner dynein arms and radial spokes. Coassembles with DRC1 to form a central scaffold needed for assembly of the N-DRC and its attachment to the outer doublet microtubules.</text>
</comment>
<dbReference type="Pfam" id="PF14772">
    <property type="entry name" value="NYD-SP28"/>
    <property type="match status" value="1"/>
</dbReference>
<name>A0A9D4ZDG0_ADICA</name>
<evidence type="ECO:0000256" key="1">
    <source>
        <dbReference type="ARBA" id="ARBA00004611"/>
    </source>
</evidence>
<evidence type="ECO:0000256" key="11">
    <source>
        <dbReference type="ARBA" id="ARBA00045865"/>
    </source>
</evidence>
<keyword evidence="3" id="KW-0282">Flagellum</keyword>
<feature type="coiled-coil region" evidence="12">
    <location>
        <begin position="294"/>
        <end position="321"/>
    </location>
</feature>
<evidence type="ECO:0000256" key="2">
    <source>
        <dbReference type="ARBA" id="ARBA00022490"/>
    </source>
</evidence>
<keyword evidence="5" id="KW-0969">Cilium</keyword>
<comment type="subcellular location">
    <subcellularLocation>
        <location evidence="1">Cytoplasm</location>
        <location evidence="1">Cytoskeleton</location>
        <location evidence="1">Flagellum axoneme</location>
    </subcellularLocation>
    <subcellularLocation>
        <location evidence="8">Cytoplasm</location>
        <location evidence="8">Cytoskeleton</location>
        <location evidence="8">Flagellum basal body</location>
    </subcellularLocation>
</comment>
<organism evidence="15 16">
    <name type="scientific">Adiantum capillus-veneris</name>
    <name type="common">Maidenhair fern</name>
    <dbReference type="NCBI Taxonomy" id="13818"/>
    <lineage>
        <taxon>Eukaryota</taxon>
        <taxon>Viridiplantae</taxon>
        <taxon>Streptophyta</taxon>
        <taxon>Embryophyta</taxon>
        <taxon>Tracheophyta</taxon>
        <taxon>Polypodiopsida</taxon>
        <taxon>Polypodiidae</taxon>
        <taxon>Polypodiales</taxon>
        <taxon>Pteridineae</taxon>
        <taxon>Pteridaceae</taxon>
        <taxon>Vittarioideae</taxon>
        <taxon>Adiantum</taxon>
    </lineage>
</organism>
<evidence type="ECO:0000256" key="10">
    <source>
        <dbReference type="ARBA" id="ARBA00040899"/>
    </source>
</evidence>
<accession>A0A9D4ZDG0</accession>
<dbReference type="PANTHER" id="PTHR21625">
    <property type="entry name" value="NYD-SP28 PROTEIN"/>
    <property type="match status" value="1"/>
</dbReference>
<evidence type="ECO:0000313" key="16">
    <source>
        <dbReference type="Proteomes" id="UP000886520"/>
    </source>
</evidence>
<gene>
    <name evidence="15" type="ORF">GOP47_0014385</name>
</gene>
<keyword evidence="16" id="KW-1185">Reference proteome</keyword>
<dbReference type="AlphaFoldDB" id="A0A9D4ZDG0"/>
<evidence type="ECO:0000259" key="14">
    <source>
        <dbReference type="Pfam" id="PF14772"/>
    </source>
</evidence>